<sequence>MRLKEERANAYCPRFGIPVSFAAPFRPPRRRRRASERWCVDRFSSRIPSHSSSIDFGRHVGQGALRPMRIGLDPKDGLHSDQGGWPCEEISIVAAQSTLASCFRHAEAFGGATENLVTFGHAKALSSFSVPLSKASLQMKRSCGDCRVCSRRRANLRTIAHWFQVAFLHLLFAGCRFLQKDSLPEETENYRVRVVSSSGEGPMPNSRTWADLDRSCTPSRNDERKPGARASLSGCGGDCCTHSCGPTVAAGTEEAHPLSPAAN</sequence>
<dbReference type="EMBL" id="JAQQAF010000005">
    <property type="protein sequence ID" value="KAJ8486545.1"/>
    <property type="molecule type" value="Genomic_DNA"/>
</dbReference>
<keyword evidence="3" id="KW-1185">Reference proteome</keyword>
<dbReference type="AlphaFoldDB" id="A0AAV8QX80"/>
<feature type="region of interest" description="Disordered" evidence="1">
    <location>
        <begin position="195"/>
        <end position="235"/>
    </location>
</feature>
<name>A0AAV8QX80_ENSVE</name>
<feature type="compositionally biased region" description="Basic and acidic residues" evidence="1">
    <location>
        <begin position="210"/>
        <end position="226"/>
    </location>
</feature>
<proteinExistence type="predicted"/>
<reference evidence="2 3" key="1">
    <citation type="submission" date="2022-12" db="EMBL/GenBank/DDBJ databases">
        <title>Chromosome-scale assembly of the Ensete ventricosum genome.</title>
        <authorList>
            <person name="Dussert Y."/>
            <person name="Stocks J."/>
            <person name="Wendawek A."/>
            <person name="Woldeyes F."/>
            <person name="Nichols R.A."/>
            <person name="Borrell J.S."/>
        </authorList>
    </citation>
    <scope>NUCLEOTIDE SEQUENCE [LARGE SCALE GENOMIC DNA]</scope>
    <source>
        <strain evidence="3">cv. Maze</strain>
        <tissue evidence="2">Seeds</tissue>
    </source>
</reference>
<evidence type="ECO:0000313" key="3">
    <source>
        <dbReference type="Proteomes" id="UP001222027"/>
    </source>
</evidence>
<protein>
    <submittedName>
        <fullName evidence="2">Uncharacterized protein</fullName>
    </submittedName>
</protein>
<organism evidence="2 3">
    <name type="scientific">Ensete ventricosum</name>
    <name type="common">Abyssinian banana</name>
    <name type="synonym">Musa ensete</name>
    <dbReference type="NCBI Taxonomy" id="4639"/>
    <lineage>
        <taxon>Eukaryota</taxon>
        <taxon>Viridiplantae</taxon>
        <taxon>Streptophyta</taxon>
        <taxon>Embryophyta</taxon>
        <taxon>Tracheophyta</taxon>
        <taxon>Spermatophyta</taxon>
        <taxon>Magnoliopsida</taxon>
        <taxon>Liliopsida</taxon>
        <taxon>Zingiberales</taxon>
        <taxon>Musaceae</taxon>
        <taxon>Ensete</taxon>
    </lineage>
</organism>
<evidence type="ECO:0000256" key="1">
    <source>
        <dbReference type="SAM" id="MobiDB-lite"/>
    </source>
</evidence>
<comment type="caution">
    <text evidence="2">The sequence shown here is derived from an EMBL/GenBank/DDBJ whole genome shotgun (WGS) entry which is preliminary data.</text>
</comment>
<accession>A0AAV8QX80</accession>
<dbReference type="Proteomes" id="UP001222027">
    <property type="component" value="Unassembled WGS sequence"/>
</dbReference>
<evidence type="ECO:0000313" key="2">
    <source>
        <dbReference type="EMBL" id="KAJ8486545.1"/>
    </source>
</evidence>
<gene>
    <name evidence="2" type="ORF">OPV22_019030</name>
</gene>